<dbReference type="Pfam" id="PF13356">
    <property type="entry name" value="Arm-DNA-bind_3"/>
    <property type="match status" value="1"/>
</dbReference>
<evidence type="ECO:0000313" key="3">
    <source>
        <dbReference type="Proteomes" id="UP001059475"/>
    </source>
</evidence>
<evidence type="ECO:0000313" key="2">
    <source>
        <dbReference type="EMBL" id="UTO27976.1"/>
    </source>
</evidence>
<dbReference type="EMBL" id="CP101114">
    <property type="protein sequence ID" value="UTO27976.1"/>
    <property type="molecule type" value="Genomic_DNA"/>
</dbReference>
<evidence type="ECO:0000259" key="1">
    <source>
        <dbReference type="Pfam" id="PF13356"/>
    </source>
</evidence>
<dbReference type="Gene3D" id="3.30.160.390">
    <property type="entry name" value="Integrase, DNA-binding domain"/>
    <property type="match status" value="1"/>
</dbReference>
<organism evidence="2 3">
    <name type="scientific">Bartonella harrusi</name>
    <dbReference type="NCBI Taxonomy" id="2961895"/>
    <lineage>
        <taxon>Bacteria</taxon>
        <taxon>Pseudomonadati</taxon>
        <taxon>Pseudomonadota</taxon>
        <taxon>Alphaproteobacteria</taxon>
        <taxon>Hyphomicrobiales</taxon>
        <taxon>Bartonellaceae</taxon>
        <taxon>Bartonella</taxon>
    </lineage>
</organism>
<feature type="domain" description="Integrase DNA-binding" evidence="1">
    <location>
        <begin position="6"/>
        <end position="70"/>
    </location>
</feature>
<dbReference type="InterPro" id="IPR038488">
    <property type="entry name" value="Integrase_DNA-bd_sf"/>
</dbReference>
<dbReference type="GO" id="GO:0003677">
    <property type="term" value="F:DNA binding"/>
    <property type="evidence" value="ECO:0007669"/>
    <property type="project" value="UniProtKB-KW"/>
</dbReference>
<dbReference type="InterPro" id="IPR025166">
    <property type="entry name" value="Integrase_DNA_bind_dom"/>
</dbReference>
<protein>
    <submittedName>
        <fullName evidence="2">Arm DNA-binding domain-containing protein</fullName>
    </submittedName>
</protein>
<keyword evidence="3" id="KW-1185">Reference proteome</keyword>
<gene>
    <name evidence="2" type="ORF">NMK50_07035</name>
</gene>
<name>A0ABY5ERF2_9HYPH</name>
<sequence>MGANKEYDGASLYLHKRKDGCAQWLYRYTIHGHHHEMGFGALRNVLKQARELATQWRSVLHEGRSVLHEGRASIKEHDKQKREAMRNLHYLKRHLCKVSCSVLTENLMLTLF</sequence>
<reference evidence="2" key="1">
    <citation type="submission" date="2022-07" db="EMBL/GenBank/DDBJ databases">
        <title>First report of Bartonella spp. in marsupials in Brazil, with a description of Bartonella harrusi sp. nov. and new proposal for taxonomic reclassification of species of the genus Bartonella.</title>
        <authorList>
            <person name="Amaral R.B."/>
        </authorList>
    </citation>
    <scope>NUCLEOTIDE SEQUENCE</scope>
    <source>
        <strain evidence="2">117A</strain>
    </source>
</reference>
<accession>A0ABY5ERF2</accession>
<dbReference type="Proteomes" id="UP001059475">
    <property type="component" value="Chromosome"/>
</dbReference>
<keyword evidence="2" id="KW-0238">DNA-binding</keyword>
<proteinExistence type="predicted"/>